<protein>
    <submittedName>
        <fullName evidence="1">Uncharacterized protein</fullName>
    </submittedName>
</protein>
<gene>
    <name evidence="1" type="ORF">SETIT_3G284300v2</name>
</gene>
<evidence type="ECO:0000313" key="1">
    <source>
        <dbReference type="EMBL" id="RCV18241.1"/>
    </source>
</evidence>
<reference evidence="1" key="2">
    <citation type="submission" date="2015-07" db="EMBL/GenBank/DDBJ databases">
        <authorList>
            <person name="Noorani M."/>
        </authorList>
    </citation>
    <scope>NUCLEOTIDE SEQUENCE</scope>
    <source>
        <strain evidence="1">Yugu1</strain>
    </source>
</reference>
<accession>A0A368QJX2</accession>
<dbReference type="AlphaFoldDB" id="A0A368QJX2"/>
<dbReference type="EMBL" id="CM003530">
    <property type="protein sequence ID" value="RCV18241.1"/>
    <property type="molecule type" value="Genomic_DNA"/>
</dbReference>
<name>A0A368QJX2_SETIT</name>
<sequence>MGPWSSSPWGHGSNCRNILPCHFRQNNSDGKTKGFYIGSGMHALHDQSGDAIWLQEDTIRIMHLIYQRGDQEQTTLCIHGAEGFVHSSGWIFKALTSLCHVQADEV</sequence>
<reference evidence="1" key="1">
    <citation type="journal article" date="2012" name="Nat. Biotechnol.">
        <title>Reference genome sequence of the model plant Setaria.</title>
        <authorList>
            <person name="Bennetzen J.L."/>
            <person name="Schmutz J."/>
            <person name="Wang H."/>
            <person name="Percifield R."/>
            <person name="Hawkins J."/>
            <person name="Pontaroli A.C."/>
            <person name="Estep M."/>
            <person name="Feng L."/>
            <person name="Vaughn J.N."/>
            <person name="Grimwood J."/>
            <person name="Jenkins J."/>
            <person name="Barry K."/>
            <person name="Lindquist E."/>
            <person name="Hellsten U."/>
            <person name="Deshpande S."/>
            <person name="Wang X."/>
            <person name="Wu X."/>
            <person name="Mitros T."/>
            <person name="Triplett J."/>
            <person name="Yang X."/>
            <person name="Ye C.Y."/>
            <person name="Mauro-Herrera M."/>
            <person name="Wang L."/>
            <person name="Li P."/>
            <person name="Sharma M."/>
            <person name="Sharma R."/>
            <person name="Ronald P.C."/>
            <person name="Panaud O."/>
            <person name="Kellogg E.A."/>
            <person name="Brutnell T.P."/>
            <person name="Doust A.N."/>
            <person name="Tuskan G.A."/>
            <person name="Rokhsar D."/>
            <person name="Devos K.M."/>
        </authorList>
    </citation>
    <scope>NUCLEOTIDE SEQUENCE [LARGE SCALE GENOMIC DNA]</scope>
    <source>
        <strain evidence="1">Yugu1</strain>
    </source>
</reference>
<organism evidence="1">
    <name type="scientific">Setaria italica</name>
    <name type="common">Foxtail millet</name>
    <name type="synonym">Panicum italicum</name>
    <dbReference type="NCBI Taxonomy" id="4555"/>
    <lineage>
        <taxon>Eukaryota</taxon>
        <taxon>Viridiplantae</taxon>
        <taxon>Streptophyta</taxon>
        <taxon>Embryophyta</taxon>
        <taxon>Tracheophyta</taxon>
        <taxon>Spermatophyta</taxon>
        <taxon>Magnoliopsida</taxon>
        <taxon>Liliopsida</taxon>
        <taxon>Poales</taxon>
        <taxon>Poaceae</taxon>
        <taxon>PACMAD clade</taxon>
        <taxon>Panicoideae</taxon>
        <taxon>Panicodae</taxon>
        <taxon>Paniceae</taxon>
        <taxon>Cenchrinae</taxon>
        <taxon>Setaria</taxon>
    </lineage>
</organism>
<proteinExistence type="predicted"/>